<dbReference type="AlphaFoldDB" id="A0ABD2M138"/>
<dbReference type="InterPro" id="IPR013320">
    <property type="entry name" value="ConA-like_dom_sf"/>
</dbReference>
<dbReference type="CDD" id="cd12885">
    <property type="entry name" value="SPRY_RanBP_like"/>
    <property type="match status" value="1"/>
</dbReference>
<organism evidence="2 3">
    <name type="scientific">Heterodera trifolii</name>
    <dbReference type="NCBI Taxonomy" id="157864"/>
    <lineage>
        <taxon>Eukaryota</taxon>
        <taxon>Metazoa</taxon>
        <taxon>Ecdysozoa</taxon>
        <taxon>Nematoda</taxon>
        <taxon>Chromadorea</taxon>
        <taxon>Rhabditida</taxon>
        <taxon>Tylenchina</taxon>
        <taxon>Tylenchomorpha</taxon>
        <taxon>Tylenchoidea</taxon>
        <taxon>Heteroderidae</taxon>
        <taxon>Heteroderinae</taxon>
        <taxon>Heterodera</taxon>
    </lineage>
</organism>
<feature type="domain" description="B30.2/SPRY" evidence="1">
    <location>
        <begin position="1"/>
        <end position="118"/>
    </location>
</feature>
<dbReference type="InterPro" id="IPR043136">
    <property type="entry name" value="B30.2/SPRY_sf"/>
</dbReference>
<keyword evidence="3" id="KW-1185">Reference proteome</keyword>
<dbReference type="EMBL" id="JBICBT010000209">
    <property type="protein sequence ID" value="KAL3120505.1"/>
    <property type="molecule type" value="Genomic_DNA"/>
</dbReference>
<proteinExistence type="predicted"/>
<dbReference type="Gene3D" id="2.60.120.920">
    <property type="match status" value="1"/>
</dbReference>
<evidence type="ECO:0000313" key="2">
    <source>
        <dbReference type="EMBL" id="KAL3120505.1"/>
    </source>
</evidence>
<dbReference type="SUPFAM" id="SSF49899">
    <property type="entry name" value="Concanavalin A-like lectins/glucanases"/>
    <property type="match status" value="1"/>
</dbReference>
<dbReference type="Pfam" id="PF00622">
    <property type="entry name" value="SPRY"/>
    <property type="match status" value="1"/>
</dbReference>
<reference evidence="2 3" key="1">
    <citation type="submission" date="2024-10" db="EMBL/GenBank/DDBJ databases">
        <authorList>
            <person name="Kim D."/>
        </authorList>
    </citation>
    <scope>NUCLEOTIDE SEQUENCE [LARGE SCALE GENOMIC DNA]</scope>
    <source>
        <strain evidence="2">BH-2024</strain>
    </source>
</reference>
<dbReference type="InterPro" id="IPR003877">
    <property type="entry name" value="SPRY_dom"/>
</dbReference>
<dbReference type="PROSITE" id="PS50188">
    <property type="entry name" value="B302_SPRY"/>
    <property type="match status" value="1"/>
</dbReference>
<comment type="caution">
    <text evidence="2">The sequence shown here is derived from an EMBL/GenBank/DDBJ whole genome shotgun (WGS) entry which is preliminary data.</text>
</comment>
<name>A0ABD2M138_9BILA</name>
<evidence type="ECO:0000313" key="3">
    <source>
        <dbReference type="Proteomes" id="UP001620626"/>
    </source>
</evidence>
<dbReference type="InterPro" id="IPR001870">
    <property type="entry name" value="B30.2/SPRY"/>
</dbReference>
<gene>
    <name evidence="2" type="ORF">niasHT_000623</name>
</gene>
<protein>
    <recommendedName>
        <fullName evidence="1">B30.2/SPRY domain-containing protein</fullName>
    </recommendedName>
</protein>
<evidence type="ECO:0000259" key="1">
    <source>
        <dbReference type="PROSITE" id="PS50188"/>
    </source>
</evidence>
<accession>A0ABD2M138</accession>
<dbReference type="Proteomes" id="UP001620626">
    <property type="component" value="Unassembled WGS sequence"/>
</dbReference>
<dbReference type="InterPro" id="IPR044736">
    <property type="entry name" value="Gid1/RanBPM/SPLA_SPRY"/>
</dbReference>
<sequence>MKNRATVGFIAQRQVPLDEPIHAIKCTYAYVSEGYLWKSSSYTNGTAKRCSYGAGDTVGCGIDLANRKIFFTKNGIPLDKDNLRLSFSIPSDVGQLFPFVSLCDFDDQIETNFGPNLMMPVRFLNSEKWVTHKNS</sequence>